<dbReference type="AlphaFoldDB" id="A0A091N948"/>
<dbReference type="PROSITE" id="PS00282">
    <property type="entry name" value="KAZAL_1"/>
    <property type="match status" value="1"/>
</dbReference>
<evidence type="ECO:0000256" key="1">
    <source>
        <dbReference type="ARBA" id="ARBA00023157"/>
    </source>
</evidence>
<accession>A0A091N948</accession>
<dbReference type="PROSITE" id="PS51465">
    <property type="entry name" value="KAZAL_2"/>
    <property type="match status" value="1"/>
</dbReference>
<evidence type="ECO:0000313" key="4">
    <source>
        <dbReference type="Proteomes" id="UP000053537"/>
    </source>
</evidence>
<feature type="domain" description="Kazal-like" evidence="2">
    <location>
        <begin position="1"/>
        <end position="37"/>
    </location>
</feature>
<organism evidence="3 4">
    <name type="scientific">Acanthisitta chloris</name>
    <name type="common">rifleman</name>
    <dbReference type="NCBI Taxonomy" id="57068"/>
    <lineage>
        <taxon>Eukaryota</taxon>
        <taxon>Metazoa</taxon>
        <taxon>Chordata</taxon>
        <taxon>Craniata</taxon>
        <taxon>Vertebrata</taxon>
        <taxon>Euteleostomi</taxon>
        <taxon>Archelosauria</taxon>
        <taxon>Archosauria</taxon>
        <taxon>Dinosauria</taxon>
        <taxon>Saurischia</taxon>
        <taxon>Theropoda</taxon>
        <taxon>Coelurosauria</taxon>
        <taxon>Aves</taxon>
        <taxon>Neognathae</taxon>
        <taxon>Neoaves</taxon>
        <taxon>Telluraves</taxon>
        <taxon>Australaves</taxon>
        <taxon>Passeriformes</taxon>
        <taxon>Acanthisittidae</taxon>
        <taxon>Acanthisitta</taxon>
    </lineage>
</organism>
<keyword evidence="1" id="KW-1015">Disulfide bond</keyword>
<dbReference type="InterPro" id="IPR036058">
    <property type="entry name" value="Kazal_dom_sf"/>
</dbReference>
<gene>
    <name evidence="3" type="ORF">N310_12683</name>
</gene>
<evidence type="ECO:0000259" key="2">
    <source>
        <dbReference type="PROSITE" id="PS51465"/>
    </source>
</evidence>
<proteinExistence type="predicted"/>
<feature type="non-terminal residue" evidence="3">
    <location>
        <position position="1"/>
    </location>
</feature>
<evidence type="ECO:0000313" key="3">
    <source>
        <dbReference type="EMBL" id="KFP85389.1"/>
    </source>
</evidence>
<reference evidence="3 4" key="1">
    <citation type="submission" date="2014-04" db="EMBL/GenBank/DDBJ databases">
        <title>Genome evolution of avian class.</title>
        <authorList>
            <person name="Zhang G."/>
            <person name="Li C."/>
        </authorList>
    </citation>
    <scope>NUCLEOTIDE SEQUENCE [LARGE SCALE GENOMIC DNA]</scope>
    <source>
        <strain evidence="3">BGI_N310</strain>
    </source>
</reference>
<dbReference type="EMBL" id="KK843328">
    <property type="protein sequence ID" value="KFP85389.1"/>
    <property type="molecule type" value="Genomic_DNA"/>
</dbReference>
<name>A0A091N948_9PASS</name>
<dbReference type="Pfam" id="PF00050">
    <property type="entry name" value="Kazal_1"/>
    <property type="match status" value="1"/>
</dbReference>
<keyword evidence="4" id="KW-1185">Reference proteome</keyword>
<feature type="non-terminal residue" evidence="3">
    <location>
        <position position="37"/>
    </location>
</feature>
<dbReference type="SMART" id="SM00280">
    <property type="entry name" value="KAZAL"/>
    <property type="match status" value="1"/>
</dbReference>
<dbReference type="InterPro" id="IPR002350">
    <property type="entry name" value="Kazal_dom"/>
</dbReference>
<dbReference type="SUPFAM" id="SSF100895">
    <property type="entry name" value="Kazal-type serine protease inhibitors"/>
    <property type="match status" value="1"/>
</dbReference>
<protein>
    <submittedName>
        <fullName evidence="3">Pancreatic secretory trypsin inhibitor</fullName>
    </submittedName>
</protein>
<sequence length="37" mass="4055">SCGNYDLGKGCPRNFEPLCGTDDVVYSNECLLCLQNL</sequence>
<dbReference type="Proteomes" id="UP000053537">
    <property type="component" value="Unassembled WGS sequence"/>
</dbReference>
<dbReference type="Gene3D" id="3.30.60.30">
    <property type="match status" value="1"/>
</dbReference>